<dbReference type="InterPro" id="IPR008334">
    <property type="entry name" value="5'-Nucleotdase_C"/>
</dbReference>
<dbReference type="AlphaFoldDB" id="X1P891"/>
<evidence type="ECO:0000256" key="1">
    <source>
        <dbReference type="SAM" id="MobiDB-lite"/>
    </source>
</evidence>
<dbReference type="InterPro" id="IPR036907">
    <property type="entry name" value="5'-Nucleotdase_C_sf"/>
</dbReference>
<reference evidence="4" key="1">
    <citation type="journal article" date="2014" name="Front. Microbiol.">
        <title>High frequency of phylogenetically diverse reductive dehalogenase-homologous genes in deep subseafloor sedimentary metagenomes.</title>
        <authorList>
            <person name="Kawai M."/>
            <person name="Futagami T."/>
            <person name="Toyoda A."/>
            <person name="Takaki Y."/>
            <person name="Nishi S."/>
            <person name="Hori S."/>
            <person name="Arai W."/>
            <person name="Tsubouchi T."/>
            <person name="Morono Y."/>
            <person name="Uchiyama I."/>
            <person name="Ito T."/>
            <person name="Fujiyama A."/>
            <person name="Inagaki F."/>
            <person name="Takami H."/>
        </authorList>
    </citation>
    <scope>NUCLEOTIDE SEQUENCE</scope>
    <source>
        <strain evidence="4">Expedition CK06-06</strain>
    </source>
</reference>
<feature type="transmembrane region" description="Helical" evidence="2">
    <location>
        <begin position="102"/>
        <end position="121"/>
    </location>
</feature>
<proteinExistence type="predicted"/>
<keyword evidence="2" id="KW-1133">Transmembrane helix</keyword>
<comment type="caution">
    <text evidence="4">The sequence shown here is derived from an EMBL/GenBank/DDBJ whole genome shotgun (WGS) entry which is preliminary data.</text>
</comment>
<sequence length="125" mass="13142">MLVGGEPLDYEETYRVVTNDFLAGGQDGWVTFADGTNRWNTYYDMQEAVNEYIDLNSPITPTVEERIVYTAPAGPEGPAGPAGPAGPTGPAGPSGEPAPTEVVWGSIGIAIVALLAALYAVTKRK</sequence>
<dbReference type="SUPFAM" id="SSF55816">
    <property type="entry name" value="5'-nucleotidase (syn. UDP-sugar hydrolase), C-terminal domain"/>
    <property type="match status" value="1"/>
</dbReference>
<keyword evidence="2" id="KW-0812">Transmembrane</keyword>
<feature type="domain" description="5'-Nucleotidase C-terminal" evidence="3">
    <location>
        <begin position="3"/>
        <end position="33"/>
    </location>
</feature>
<evidence type="ECO:0000256" key="2">
    <source>
        <dbReference type="SAM" id="Phobius"/>
    </source>
</evidence>
<gene>
    <name evidence="4" type="ORF">S06H3_28221</name>
</gene>
<evidence type="ECO:0000313" key="4">
    <source>
        <dbReference type="EMBL" id="GAI27144.1"/>
    </source>
</evidence>
<name>X1P891_9ZZZZ</name>
<dbReference type="Gene3D" id="1.20.5.320">
    <property type="entry name" value="6-Phosphogluconate Dehydrogenase, domain 3"/>
    <property type="match status" value="1"/>
</dbReference>
<dbReference type="GO" id="GO:0009166">
    <property type="term" value="P:nucleotide catabolic process"/>
    <property type="evidence" value="ECO:0007669"/>
    <property type="project" value="InterPro"/>
</dbReference>
<evidence type="ECO:0000259" key="3">
    <source>
        <dbReference type="Pfam" id="PF02872"/>
    </source>
</evidence>
<protein>
    <recommendedName>
        <fullName evidence="3">5'-Nucleotidase C-terminal domain-containing protein</fullName>
    </recommendedName>
</protein>
<accession>X1P891</accession>
<dbReference type="GO" id="GO:0016787">
    <property type="term" value="F:hydrolase activity"/>
    <property type="evidence" value="ECO:0007669"/>
    <property type="project" value="InterPro"/>
</dbReference>
<feature type="region of interest" description="Disordered" evidence="1">
    <location>
        <begin position="71"/>
        <end position="99"/>
    </location>
</feature>
<dbReference type="Pfam" id="PF02872">
    <property type="entry name" value="5_nucleotid_C"/>
    <property type="match status" value="1"/>
</dbReference>
<dbReference type="Gene3D" id="3.90.780.10">
    <property type="entry name" value="5'-Nucleotidase, C-terminal domain"/>
    <property type="match status" value="1"/>
</dbReference>
<dbReference type="EMBL" id="BARV01016445">
    <property type="protein sequence ID" value="GAI27144.1"/>
    <property type="molecule type" value="Genomic_DNA"/>
</dbReference>
<organism evidence="4">
    <name type="scientific">marine sediment metagenome</name>
    <dbReference type="NCBI Taxonomy" id="412755"/>
    <lineage>
        <taxon>unclassified sequences</taxon>
        <taxon>metagenomes</taxon>
        <taxon>ecological metagenomes</taxon>
    </lineage>
</organism>
<keyword evidence="2" id="KW-0472">Membrane</keyword>